<dbReference type="InterPro" id="IPR056138">
    <property type="entry name" value="DUF7721"/>
</dbReference>
<protein>
    <recommendedName>
        <fullName evidence="2">DUF7721 domain-containing protein</fullName>
    </recommendedName>
</protein>
<sequence length="196" mass="19367">MNAGKQFLSSQQGGDNNNQGGDQQQGGGGGGGFDFNSLIQHATDHDSNNSGGNDLFGQAAKYLQDQGAHQDGNVDENELLQAGQKVMGGGQAHSNEIGSAAALGAIKSFISGGGGNSGGMGGGGSFQDKIVGAAMSQAANMFDQKQANGEVTGGDKQSAVNKAGEMAMKLMVKHQVSGMIGGGGGGGLGSLASMLM</sequence>
<evidence type="ECO:0000313" key="3">
    <source>
        <dbReference type="EMBL" id="PWN27488.1"/>
    </source>
</evidence>
<dbReference type="EMBL" id="KZ819668">
    <property type="protein sequence ID" value="PWN27488.1"/>
    <property type="molecule type" value="Genomic_DNA"/>
</dbReference>
<reference evidence="3 4" key="1">
    <citation type="journal article" date="2018" name="Mol. Biol. Evol.">
        <title>Broad Genomic Sampling Reveals a Smut Pathogenic Ancestry of the Fungal Clade Ustilaginomycotina.</title>
        <authorList>
            <person name="Kijpornyongpan T."/>
            <person name="Mondo S.J."/>
            <person name="Barry K."/>
            <person name="Sandor L."/>
            <person name="Lee J."/>
            <person name="Lipzen A."/>
            <person name="Pangilinan J."/>
            <person name="LaButti K."/>
            <person name="Hainaut M."/>
            <person name="Henrissat B."/>
            <person name="Grigoriev I.V."/>
            <person name="Spatafora J.W."/>
            <person name="Aime M.C."/>
        </authorList>
    </citation>
    <scope>NUCLEOTIDE SEQUENCE [LARGE SCALE GENOMIC DNA]</scope>
    <source>
        <strain evidence="3 4">MCA 5214</strain>
    </source>
</reference>
<name>A0A316URU3_9BASI</name>
<evidence type="ECO:0000313" key="4">
    <source>
        <dbReference type="Proteomes" id="UP000245884"/>
    </source>
</evidence>
<feature type="region of interest" description="Disordered" evidence="1">
    <location>
        <begin position="1"/>
        <end position="56"/>
    </location>
</feature>
<gene>
    <name evidence="3" type="ORF">BDZ90DRAFT_220294</name>
</gene>
<feature type="compositionally biased region" description="Gly residues" evidence="1">
    <location>
        <begin position="23"/>
        <end position="33"/>
    </location>
</feature>
<feature type="compositionally biased region" description="Low complexity" evidence="1">
    <location>
        <begin position="11"/>
        <end position="22"/>
    </location>
</feature>
<dbReference type="AlphaFoldDB" id="A0A316URU3"/>
<keyword evidence="4" id="KW-1185">Reference proteome</keyword>
<evidence type="ECO:0000256" key="1">
    <source>
        <dbReference type="SAM" id="MobiDB-lite"/>
    </source>
</evidence>
<organism evidence="3 4">
    <name type="scientific">Jaminaea rosea</name>
    <dbReference type="NCBI Taxonomy" id="1569628"/>
    <lineage>
        <taxon>Eukaryota</taxon>
        <taxon>Fungi</taxon>
        <taxon>Dikarya</taxon>
        <taxon>Basidiomycota</taxon>
        <taxon>Ustilaginomycotina</taxon>
        <taxon>Exobasidiomycetes</taxon>
        <taxon>Microstromatales</taxon>
        <taxon>Microstromatales incertae sedis</taxon>
        <taxon>Jaminaea</taxon>
    </lineage>
</organism>
<dbReference type="PANTHER" id="PTHR39477">
    <property type="entry name" value="CHROMOSOME 8, WHOLE GENOME SHOTGUN SEQUENCE"/>
    <property type="match status" value="1"/>
</dbReference>
<proteinExistence type="predicted"/>
<dbReference type="Proteomes" id="UP000245884">
    <property type="component" value="Unassembled WGS sequence"/>
</dbReference>
<feature type="domain" description="DUF7721" evidence="2">
    <location>
        <begin position="34"/>
        <end position="114"/>
    </location>
</feature>
<dbReference type="GeneID" id="37026251"/>
<dbReference type="Pfam" id="PF24845">
    <property type="entry name" value="DUF7721"/>
    <property type="match status" value="1"/>
</dbReference>
<dbReference type="OrthoDB" id="2290255at2759"/>
<dbReference type="RefSeq" id="XP_025362100.1">
    <property type="nucleotide sequence ID" value="XM_025504428.1"/>
</dbReference>
<accession>A0A316URU3</accession>
<evidence type="ECO:0000259" key="2">
    <source>
        <dbReference type="Pfam" id="PF24845"/>
    </source>
</evidence>
<dbReference type="PANTHER" id="PTHR39477:SF1">
    <property type="entry name" value="BETA-FLANKING PROTEIN"/>
    <property type="match status" value="1"/>
</dbReference>
<dbReference type="STRING" id="1569628.A0A316URU3"/>